<keyword evidence="2" id="KW-0812">Transmembrane</keyword>
<feature type="transmembrane region" description="Helical" evidence="2">
    <location>
        <begin position="159"/>
        <end position="181"/>
    </location>
</feature>
<feature type="transmembrane region" description="Helical" evidence="2">
    <location>
        <begin position="85"/>
        <end position="105"/>
    </location>
</feature>
<feature type="compositionally biased region" description="Polar residues" evidence="1">
    <location>
        <begin position="336"/>
        <end position="354"/>
    </location>
</feature>
<dbReference type="STRING" id="4829.A0A163K277"/>
<dbReference type="AlphaFoldDB" id="A0A163K277"/>
<dbReference type="Proteomes" id="UP000078561">
    <property type="component" value="Unassembled WGS sequence"/>
</dbReference>
<evidence type="ECO:0000256" key="2">
    <source>
        <dbReference type="SAM" id="Phobius"/>
    </source>
</evidence>
<protein>
    <submittedName>
        <fullName evidence="3">Uncharacterized protein</fullName>
    </submittedName>
</protein>
<accession>A0A163K277</accession>
<dbReference type="OrthoDB" id="2405215at2759"/>
<evidence type="ECO:0000313" key="4">
    <source>
        <dbReference type="Proteomes" id="UP000078561"/>
    </source>
</evidence>
<feature type="transmembrane region" description="Helical" evidence="2">
    <location>
        <begin position="117"/>
        <end position="138"/>
    </location>
</feature>
<organism evidence="3">
    <name type="scientific">Absidia glauca</name>
    <name type="common">Pin mould</name>
    <dbReference type="NCBI Taxonomy" id="4829"/>
    <lineage>
        <taxon>Eukaryota</taxon>
        <taxon>Fungi</taxon>
        <taxon>Fungi incertae sedis</taxon>
        <taxon>Mucoromycota</taxon>
        <taxon>Mucoromycotina</taxon>
        <taxon>Mucoromycetes</taxon>
        <taxon>Mucorales</taxon>
        <taxon>Cunninghamellaceae</taxon>
        <taxon>Absidia</taxon>
    </lineage>
</organism>
<feature type="transmembrane region" description="Helical" evidence="2">
    <location>
        <begin position="201"/>
        <end position="223"/>
    </location>
</feature>
<sequence>MQADHSFWRTCSSQDSRCHCDWRLTVYQCEETSTIRWIYIGNAITSAVVGVIAVGLLYYRLYYRGQRIFDTNTHTGFIRPKPIEAMILFAIIFNFLRLLHSIILVTDVLSNVAFRSFAFEFPWAFGYAALSSYVFGIAHTMSDSSHVIYNAWFHNPLKVDILCSLLIILPFISNNICSISAGVYAQQGNIDMATLYTHVLYYFWTIYCGTLALVLLYSGIHLIKLLKLHLKIEQQESRHNVAKVKTGILKVRSVIYIGCACLLVFTIIVCLYGIFRERMVNSIICNLVIAGIWTFDGPLACIFLELALLLNPHMTGALGLVAVDSTFLTDLKNDTETSSGQNQCSNPLTKPSTHKSALDNLSISYNSSIAQSVTSSSKQSPHHHHLFHRFQEEKSDDYSLPTTSTATSSHSYHHHNDSLDRYSTDTTTCLLPARPPASFQSSTYTCHNQSQISSAAARQLEQDRIQYNAITSQARIHHTRAPSTENQLLRLGPPSIPRTPDHLFTTYY</sequence>
<keyword evidence="4" id="KW-1185">Reference proteome</keyword>
<reference evidence="3" key="1">
    <citation type="submission" date="2016-04" db="EMBL/GenBank/DDBJ databases">
        <authorList>
            <person name="Evans L.H."/>
            <person name="Alamgir A."/>
            <person name="Owens N."/>
            <person name="Weber N.D."/>
            <person name="Virtaneva K."/>
            <person name="Barbian K."/>
            <person name="Babar A."/>
            <person name="Rosenke K."/>
        </authorList>
    </citation>
    <scope>NUCLEOTIDE SEQUENCE [LARGE SCALE GENOMIC DNA]</scope>
    <source>
        <strain evidence="3">CBS 101.48</strain>
    </source>
</reference>
<feature type="transmembrane region" description="Helical" evidence="2">
    <location>
        <begin position="37"/>
        <end position="59"/>
    </location>
</feature>
<keyword evidence="2" id="KW-1133">Transmembrane helix</keyword>
<dbReference type="EMBL" id="LT554871">
    <property type="protein sequence ID" value="SAM07906.1"/>
    <property type="molecule type" value="Genomic_DNA"/>
</dbReference>
<gene>
    <name evidence="3" type="primary">ABSGL_13564.1 scaffold 14267</name>
</gene>
<feature type="transmembrane region" description="Helical" evidence="2">
    <location>
        <begin position="253"/>
        <end position="275"/>
    </location>
</feature>
<dbReference type="OMA" id="IWIVSER"/>
<feature type="region of interest" description="Disordered" evidence="1">
    <location>
        <begin position="334"/>
        <end position="354"/>
    </location>
</feature>
<name>A0A163K277_ABSGL</name>
<feature type="region of interest" description="Disordered" evidence="1">
    <location>
        <begin position="391"/>
        <end position="419"/>
    </location>
</feature>
<evidence type="ECO:0000256" key="1">
    <source>
        <dbReference type="SAM" id="MobiDB-lite"/>
    </source>
</evidence>
<evidence type="ECO:0000313" key="3">
    <source>
        <dbReference type="EMBL" id="SAM07906.1"/>
    </source>
</evidence>
<feature type="transmembrane region" description="Helical" evidence="2">
    <location>
        <begin position="287"/>
        <end position="310"/>
    </location>
</feature>
<proteinExistence type="predicted"/>
<keyword evidence="2" id="KW-0472">Membrane</keyword>
<dbReference type="InParanoid" id="A0A163K277"/>